<dbReference type="Gramene" id="mRNA:HanXRQr2_Chr06g0246541">
    <property type="protein sequence ID" value="mRNA:HanXRQr2_Chr06g0246541"/>
    <property type="gene ID" value="HanXRQr2_Chr06g0246541"/>
</dbReference>
<reference evidence="2" key="1">
    <citation type="journal article" date="2017" name="Nature">
        <title>The sunflower genome provides insights into oil metabolism, flowering and Asterid evolution.</title>
        <authorList>
            <person name="Badouin H."/>
            <person name="Gouzy J."/>
            <person name="Grassa C.J."/>
            <person name="Murat F."/>
            <person name="Staton S.E."/>
            <person name="Cottret L."/>
            <person name="Lelandais-Briere C."/>
            <person name="Owens G.L."/>
            <person name="Carrere S."/>
            <person name="Mayjonade B."/>
            <person name="Legrand L."/>
            <person name="Gill N."/>
            <person name="Kane N.C."/>
            <person name="Bowers J.E."/>
            <person name="Hubner S."/>
            <person name="Bellec A."/>
            <person name="Berard A."/>
            <person name="Berges H."/>
            <person name="Blanchet N."/>
            <person name="Boniface M.C."/>
            <person name="Brunel D."/>
            <person name="Catrice O."/>
            <person name="Chaidir N."/>
            <person name="Claudel C."/>
            <person name="Donnadieu C."/>
            <person name="Faraut T."/>
            <person name="Fievet G."/>
            <person name="Helmstetter N."/>
            <person name="King M."/>
            <person name="Knapp S.J."/>
            <person name="Lai Z."/>
            <person name="Le Paslier M.C."/>
            <person name="Lippi Y."/>
            <person name="Lorenzon L."/>
            <person name="Mandel J.R."/>
            <person name="Marage G."/>
            <person name="Marchand G."/>
            <person name="Marquand E."/>
            <person name="Bret-Mestries E."/>
            <person name="Morien E."/>
            <person name="Nambeesan S."/>
            <person name="Nguyen T."/>
            <person name="Pegot-Espagnet P."/>
            <person name="Pouilly N."/>
            <person name="Raftis F."/>
            <person name="Sallet E."/>
            <person name="Schiex T."/>
            <person name="Thomas J."/>
            <person name="Vandecasteele C."/>
            <person name="Vares D."/>
            <person name="Vear F."/>
            <person name="Vautrin S."/>
            <person name="Crespi M."/>
            <person name="Mangin B."/>
            <person name="Burke J.M."/>
            <person name="Salse J."/>
            <person name="Munos S."/>
            <person name="Vincourt P."/>
            <person name="Rieseberg L.H."/>
            <person name="Langlade N.B."/>
        </authorList>
    </citation>
    <scope>NUCLEOTIDE SEQUENCE</scope>
    <source>
        <tissue evidence="2">Leaves</tissue>
    </source>
</reference>
<organism evidence="2 3">
    <name type="scientific">Helianthus annuus</name>
    <name type="common">Common sunflower</name>
    <dbReference type="NCBI Taxonomy" id="4232"/>
    <lineage>
        <taxon>Eukaryota</taxon>
        <taxon>Viridiplantae</taxon>
        <taxon>Streptophyta</taxon>
        <taxon>Embryophyta</taxon>
        <taxon>Tracheophyta</taxon>
        <taxon>Spermatophyta</taxon>
        <taxon>Magnoliopsida</taxon>
        <taxon>eudicotyledons</taxon>
        <taxon>Gunneridae</taxon>
        <taxon>Pentapetalae</taxon>
        <taxon>asterids</taxon>
        <taxon>campanulids</taxon>
        <taxon>Asterales</taxon>
        <taxon>Asteraceae</taxon>
        <taxon>Asteroideae</taxon>
        <taxon>Heliantheae alliance</taxon>
        <taxon>Heliantheae</taxon>
        <taxon>Helianthus</taxon>
    </lineage>
</organism>
<gene>
    <name evidence="2" type="ORF">HanXRQr2_Chr06g0246541</name>
</gene>
<comment type="caution">
    <text evidence="2">The sequence shown here is derived from an EMBL/GenBank/DDBJ whole genome shotgun (WGS) entry which is preliminary data.</text>
</comment>
<comment type="similarity">
    <text evidence="1">Belongs to the plant acyltransferase family.</text>
</comment>
<sequence length="392" mass="43465">MVNVGQCFVITPARPTPTAPMCLSELDQEKTVAPALTVYFYRPSSDSISFAAASQVHRDSLSQVLVHFYPLAGRLHFIAATSSAKIEDFRDFALPNELRSLVPVVSYDASDLHELPLLMVQLTELSCGGISLGIGVSNIMVDGTCASHFMDEWARMARGDPIGNQPFLDRSVLLTADPTLPPRFKHERFVPNPLLIGQSDDHEEHNKETKIVMLHLSKEQVQKLKDIANKTRPAYIPRPFSQFEAVAGHMWRCATMARGHHPMQPTKLFIPVSIRGRMPLPKWYFGNAIMKQAACSHSGELVKQPLPYACGKMREAVEIVTEDYVKSALDDTKRQPDLTPFRTSHTIGSTTGCFDGNPNMEIISWLGIPFEGLDFGWGKCVYVGPATINVDG</sequence>
<accession>A0A9K3IQX3</accession>
<evidence type="ECO:0000313" key="2">
    <source>
        <dbReference type="EMBL" id="KAF5801302.1"/>
    </source>
</evidence>
<dbReference type="InterPro" id="IPR050317">
    <property type="entry name" value="Plant_Fungal_Acyltransferase"/>
</dbReference>
<dbReference type="PANTHER" id="PTHR31642">
    <property type="entry name" value="TRICHOTHECENE 3-O-ACETYLTRANSFERASE"/>
    <property type="match status" value="1"/>
</dbReference>
<protein>
    <submittedName>
        <fullName evidence="2">Transferase</fullName>
    </submittedName>
</protein>
<dbReference type="Gene3D" id="3.30.559.10">
    <property type="entry name" value="Chloramphenicol acetyltransferase-like domain"/>
    <property type="match status" value="2"/>
</dbReference>
<dbReference type="Proteomes" id="UP000215914">
    <property type="component" value="Unassembled WGS sequence"/>
</dbReference>
<name>A0A9K3IQX3_HELAN</name>
<dbReference type="Pfam" id="PF02458">
    <property type="entry name" value="Transferase"/>
    <property type="match status" value="1"/>
</dbReference>
<reference evidence="2" key="2">
    <citation type="submission" date="2020-06" db="EMBL/GenBank/DDBJ databases">
        <title>Helianthus annuus Genome sequencing and assembly Release 2.</title>
        <authorList>
            <person name="Gouzy J."/>
            <person name="Langlade N."/>
            <person name="Munos S."/>
        </authorList>
    </citation>
    <scope>NUCLEOTIDE SEQUENCE</scope>
    <source>
        <tissue evidence="2">Leaves</tissue>
    </source>
</reference>
<dbReference type="GO" id="GO:0016747">
    <property type="term" value="F:acyltransferase activity, transferring groups other than amino-acyl groups"/>
    <property type="evidence" value="ECO:0000318"/>
    <property type="project" value="GO_Central"/>
</dbReference>
<dbReference type="AlphaFoldDB" id="A0A9K3IQX3"/>
<keyword evidence="3" id="KW-1185">Reference proteome</keyword>
<proteinExistence type="inferred from homology"/>
<keyword evidence="2" id="KW-0808">Transferase</keyword>
<evidence type="ECO:0000313" key="3">
    <source>
        <dbReference type="Proteomes" id="UP000215914"/>
    </source>
</evidence>
<dbReference type="EMBL" id="MNCJ02000321">
    <property type="protein sequence ID" value="KAF5801302.1"/>
    <property type="molecule type" value="Genomic_DNA"/>
</dbReference>
<dbReference type="PANTHER" id="PTHR31642:SF324">
    <property type="entry name" value="SPERMIDINE HYDROXYCINNAMOYL TRANSFERASE"/>
    <property type="match status" value="1"/>
</dbReference>
<dbReference type="InterPro" id="IPR023213">
    <property type="entry name" value="CAT-like_dom_sf"/>
</dbReference>
<evidence type="ECO:0000256" key="1">
    <source>
        <dbReference type="ARBA" id="ARBA00009861"/>
    </source>
</evidence>